<dbReference type="InterPro" id="IPR027843">
    <property type="entry name" value="DUF4440"/>
</dbReference>
<dbReference type="RefSeq" id="WP_188927413.1">
    <property type="nucleotide sequence ID" value="NZ_BMJC01000001.1"/>
</dbReference>
<evidence type="ECO:0000313" key="2">
    <source>
        <dbReference type="EMBL" id="GGA81594.1"/>
    </source>
</evidence>
<feature type="domain" description="DUF4440" evidence="1">
    <location>
        <begin position="10"/>
        <end position="115"/>
    </location>
</feature>
<comment type="caution">
    <text evidence="2">The sequence shown here is derived from an EMBL/GenBank/DDBJ whole genome shotgun (WGS) entry which is preliminary data.</text>
</comment>
<reference evidence="2" key="1">
    <citation type="journal article" date="2014" name="Int. J. Syst. Evol. Microbiol.">
        <title>Complete genome sequence of Corynebacterium casei LMG S-19264T (=DSM 44701T), isolated from a smear-ripened cheese.</title>
        <authorList>
            <consortium name="US DOE Joint Genome Institute (JGI-PGF)"/>
            <person name="Walter F."/>
            <person name="Albersmeier A."/>
            <person name="Kalinowski J."/>
            <person name="Ruckert C."/>
        </authorList>
    </citation>
    <scope>NUCLEOTIDE SEQUENCE</scope>
    <source>
        <strain evidence="2">CGMCC 1.15448</strain>
    </source>
</reference>
<organism evidence="2 3">
    <name type="scientific">Puia dinghuensis</name>
    <dbReference type="NCBI Taxonomy" id="1792502"/>
    <lineage>
        <taxon>Bacteria</taxon>
        <taxon>Pseudomonadati</taxon>
        <taxon>Bacteroidota</taxon>
        <taxon>Chitinophagia</taxon>
        <taxon>Chitinophagales</taxon>
        <taxon>Chitinophagaceae</taxon>
        <taxon>Puia</taxon>
    </lineage>
</organism>
<evidence type="ECO:0000259" key="1">
    <source>
        <dbReference type="Pfam" id="PF14534"/>
    </source>
</evidence>
<sequence length="130" mass="14039">MNLPKRPEDAHTTLAAAFNTGDVATVMNMYDVSGIIVPQPGKPVSAVSGKEKFEESIKAILSIKGKMEIKTVYCLQTGDIALGRSEWRITDGDEVKISAKGIEVMKQQADGNWKIVIDQAFGAESDLVAN</sequence>
<dbReference type="AlphaFoldDB" id="A0A8J2U6B2"/>
<dbReference type="Gene3D" id="3.10.450.50">
    <property type="match status" value="1"/>
</dbReference>
<name>A0A8J2U6B2_9BACT</name>
<proteinExistence type="predicted"/>
<gene>
    <name evidence="2" type="ORF">GCM10011511_00670</name>
</gene>
<dbReference type="SUPFAM" id="SSF54427">
    <property type="entry name" value="NTF2-like"/>
    <property type="match status" value="1"/>
</dbReference>
<reference evidence="2" key="2">
    <citation type="submission" date="2020-09" db="EMBL/GenBank/DDBJ databases">
        <authorList>
            <person name="Sun Q."/>
            <person name="Zhou Y."/>
        </authorList>
    </citation>
    <scope>NUCLEOTIDE SEQUENCE</scope>
    <source>
        <strain evidence="2">CGMCC 1.15448</strain>
    </source>
</reference>
<keyword evidence="3" id="KW-1185">Reference proteome</keyword>
<dbReference type="InterPro" id="IPR032710">
    <property type="entry name" value="NTF2-like_dom_sf"/>
</dbReference>
<dbReference type="Proteomes" id="UP000607559">
    <property type="component" value="Unassembled WGS sequence"/>
</dbReference>
<evidence type="ECO:0000313" key="3">
    <source>
        <dbReference type="Proteomes" id="UP000607559"/>
    </source>
</evidence>
<accession>A0A8J2U6B2</accession>
<protein>
    <recommendedName>
        <fullName evidence="1">DUF4440 domain-containing protein</fullName>
    </recommendedName>
</protein>
<dbReference type="EMBL" id="BMJC01000001">
    <property type="protein sequence ID" value="GGA81594.1"/>
    <property type="molecule type" value="Genomic_DNA"/>
</dbReference>
<dbReference type="Pfam" id="PF14534">
    <property type="entry name" value="DUF4440"/>
    <property type="match status" value="1"/>
</dbReference>